<dbReference type="Proteomes" id="UP000033661">
    <property type="component" value="Unassembled WGS sequence"/>
</dbReference>
<proteinExistence type="predicted"/>
<name>A0A0F3QC62_RICBE</name>
<accession>A0A0F3QC62</accession>
<comment type="caution">
    <text evidence="1">The sequence shown here is derived from an EMBL/GenBank/DDBJ whole genome shotgun (WGS) entry which is preliminary data.</text>
</comment>
<dbReference type="RefSeq" id="WP_011477030.1">
    <property type="nucleotide sequence ID" value="NZ_LAOI01000001.1"/>
</dbReference>
<reference evidence="1 2" key="1">
    <citation type="submission" date="2015-02" db="EMBL/GenBank/DDBJ databases">
        <title>Genome Sequencing of Rickettsiales.</title>
        <authorList>
            <person name="Daugherty S.C."/>
            <person name="Su Q."/>
            <person name="Abolude K."/>
            <person name="Beier-Sexton M."/>
            <person name="Carlyon J.A."/>
            <person name="Carter R."/>
            <person name="Day N.P."/>
            <person name="Dumler S.J."/>
            <person name="Dyachenko V."/>
            <person name="Godinez A."/>
            <person name="Kurtti T.J."/>
            <person name="Lichay M."/>
            <person name="Mullins K.E."/>
            <person name="Ott S."/>
            <person name="Pappas-Brown V."/>
            <person name="Paris D.H."/>
            <person name="Patel P."/>
            <person name="Richards A.L."/>
            <person name="Sadzewicz L."/>
            <person name="Sears K."/>
            <person name="Seidman D."/>
            <person name="Sengamalay N."/>
            <person name="Stenos J."/>
            <person name="Tallon L.J."/>
            <person name="Vincent G."/>
            <person name="Fraser C.M."/>
            <person name="Munderloh U."/>
            <person name="Dunning-Hotopp J.C."/>
        </authorList>
    </citation>
    <scope>NUCLEOTIDE SEQUENCE [LARGE SCALE GENOMIC DNA]</scope>
    <source>
        <strain evidence="1 2">RML An4</strain>
    </source>
</reference>
<evidence type="ECO:0000313" key="1">
    <source>
        <dbReference type="EMBL" id="KJV90118.1"/>
    </source>
</evidence>
<dbReference type="AlphaFoldDB" id="A0A0F3QC62"/>
<evidence type="ECO:0000313" key="2">
    <source>
        <dbReference type="Proteomes" id="UP000033661"/>
    </source>
</evidence>
<sequence>MPALTDEFDKELEAIYERFDLIKNKDFMLPENQKDIQTFLMLASDYLGKNLEEKTKLSIGYLPILIKLIKIFSEINKKLSDELEESLDKVLNLYKDKEDTKEFQTEIEESLNMVKTLGLLCDENMGDF</sequence>
<organism evidence="1 2">
    <name type="scientific">Rickettsia bellii str. RML An4</name>
    <dbReference type="NCBI Taxonomy" id="1359193"/>
    <lineage>
        <taxon>Bacteria</taxon>
        <taxon>Pseudomonadati</taxon>
        <taxon>Pseudomonadota</taxon>
        <taxon>Alphaproteobacteria</taxon>
        <taxon>Rickettsiales</taxon>
        <taxon>Rickettsiaceae</taxon>
        <taxon>Rickettsieae</taxon>
        <taxon>Rickettsia</taxon>
        <taxon>belli group</taxon>
    </lineage>
</organism>
<dbReference type="PATRIC" id="fig|1359193.3.peg.1082"/>
<protein>
    <submittedName>
        <fullName evidence="1">Uncharacterized protein</fullName>
    </submittedName>
</protein>
<gene>
    <name evidence="1" type="ORF">RBEAN4_1120</name>
</gene>
<keyword evidence="2" id="KW-1185">Reference proteome</keyword>
<dbReference type="EMBL" id="LAOI01000001">
    <property type="protein sequence ID" value="KJV90118.1"/>
    <property type="molecule type" value="Genomic_DNA"/>
</dbReference>